<dbReference type="InterPro" id="IPR006076">
    <property type="entry name" value="FAD-dep_OxRdtase"/>
</dbReference>
<dbReference type="EC" id="1.-.-.-" evidence="3"/>
<dbReference type="GO" id="GO:0016491">
    <property type="term" value="F:oxidoreductase activity"/>
    <property type="evidence" value="ECO:0007669"/>
    <property type="project" value="UniProtKB-KW"/>
</dbReference>
<evidence type="ECO:0000313" key="4">
    <source>
        <dbReference type="Proteomes" id="UP001596297"/>
    </source>
</evidence>
<dbReference type="Pfam" id="PF01266">
    <property type="entry name" value="DAO"/>
    <property type="match status" value="2"/>
</dbReference>
<comment type="caution">
    <text evidence="3">The sequence shown here is derived from an EMBL/GenBank/DDBJ whole genome shotgun (WGS) entry which is preliminary data.</text>
</comment>
<dbReference type="SUPFAM" id="SSF51971">
    <property type="entry name" value="Nucleotide-binding domain"/>
    <property type="match status" value="1"/>
</dbReference>
<dbReference type="Gene3D" id="3.50.50.60">
    <property type="entry name" value="FAD/NAD(P)-binding domain"/>
    <property type="match status" value="2"/>
</dbReference>
<keyword evidence="4" id="KW-1185">Reference proteome</keyword>
<dbReference type="InterPro" id="IPR036188">
    <property type="entry name" value="FAD/NAD-bd_sf"/>
</dbReference>
<dbReference type="SUPFAM" id="SSF54373">
    <property type="entry name" value="FAD-linked reductases, C-terminal domain"/>
    <property type="match status" value="1"/>
</dbReference>
<evidence type="ECO:0000313" key="3">
    <source>
        <dbReference type="EMBL" id="MFC6592807.1"/>
    </source>
</evidence>
<keyword evidence="1 3" id="KW-0560">Oxidoreductase</keyword>
<dbReference type="PANTHER" id="PTHR13847:SF289">
    <property type="entry name" value="GLYCINE OXIDASE"/>
    <property type="match status" value="1"/>
</dbReference>
<name>A0ABW1YEJ0_9DEIO</name>
<dbReference type="Gene3D" id="3.30.9.10">
    <property type="entry name" value="D-Amino Acid Oxidase, subunit A, domain 2"/>
    <property type="match status" value="1"/>
</dbReference>
<evidence type="ECO:0000256" key="1">
    <source>
        <dbReference type="ARBA" id="ARBA00023002"/>
    </source>
</evidence>
<feature type="domain" description="FAD dependent oxidoreductase" evidence="2">
    <location>
        <begin position="2"/>
        <end position="93"/>
    </location>
</feature>
<organism evidence="3 4">
    <name type="scientific">Deinococcus lacus</name>
    <dbReference type="NCBI Taxonomy" id="392561"/>
    <lineage>
        <taxon>Bacteria</taxon>
        <taxon>Thermotogati</taxon>
        <taxon>Deinococcota</taxon>
        <taxon>Deinococci</taxon>
        <taxon>Deinococcales</taxon>
        <taxon>Deinococcaceae</taxon>
        <taxon>Deinococcus</taxon>
    </lineage>
</organism>
<reference evidence="4" key="1">
    <citation type="journal article" date="2019" name="Int. J. Syst. Evol. Microbiol.">
        <title>The Global Catalogue of Microorganisms (GCM) 10K type strain sequencing project: providing services to taxonomists for standard genome sequencing and annotation.</title>
        <authorList>
            <consortium name="The Broad Institute Genomics Platform"/>
            <consortium name="The Broad Institute Genome Sequencing Center for Infectious Disease"/>
            <person name="Wu L."/>
            <person name="Ma J."/>
        </authorList>
    </citation>
    <scope>NUCLEOTIDE SEQUENCE [LARGE SCALE GENOMIC DNA]</scope>
    <source>
        <strain evidence="4">CGMCC 1.15772</strain>
    </source>
</reference>
<sequence length="299" mass="31331">MIAVVGGGLIGSAIAFELSQAGADVVVLDAAKPGAAWRAGAGMLSPSGERLAGTLLEPLAAQSLRLWPDFARRLAAASGLAVPWQPGIAPVEYGSGQSSAPATAGEATTHPPSVVRAARSGLDLRRSEVSALEWRRSGVRLHTSQGSLNAERVVLAAGAWSGRFGLPVFLVRGQALLWPDAAPLPARYSRKQRGFPLYGLPRPDGQYTGATARLHCWEAGALPHDSRWLRQAAARLWPEAAPAQPEQMLVGLRPCTPDGLPITGPLAGWAGRVWAATGHGRHGALLAPLTARHLAEELL</sequence>
<dbReference type="Proteomes" id="UP001596297">
    <property type="component" value="Unassembled WGS sequence"/>
</dbReference>
<dbReference type="EMBL" id="JBHSWD010000002">
    <property type="protein sequence ID" value="MFC6592807.1"/>
    <property type="molecule type" value="Genomic_DNA"/>
</dbReference>
<dbReference type="PANTHER" id="PTHR13847">
    <property type="entry name" value="SARCOSINE DEHYDROGENASE-RELATED"/>
    <property type="match status" value="1"/>
</dbReference>
<proteinExistence type="predicted"/>
<protein>
    <submittedName>
        <fullName evidence="3">NAD(P)/FAD-dependent oxidoreductase</fullName>
        <ecNumber evidence="3">1.-.-.-</ecNumber>
    </submittedName>
</protein>
<dbReference type="RefSeq" id="WP_380083929.1">
    <property type="nucleotide sequence ID" value="NZ_JBHSWD010000002.1"/>
</dbReference>
<gene>
    <name evidence="3" type="ORF">ACFP81_12915</name>
</gene>
<accession>A0ABW1YEJ0</accession>
<feature type="domain" description="FAD dependent oxidoreductase" evidence="2">
    <location>
        <begin position="116"/>
        <end position="296"/>
    </location>
</feature>
<evidence type="ECO:0000259" key="2">
    <source>
        <dbReference type="Pfam" id="PF01266"/>
    </source>
</evidence>